<dbReference type="EMBL" id="MU863917">
    <property type="protein sequence ID" value="KAK4200588.1"/>
    <property type="molecule type" value="Genomic_DNA"/>
</dbReference>
<name>A0AAN7AV73_9PEZI</name>
<sequence>MSFVFVAFCDFHPSVCCVFLTSCCLCCTGRFITAWEGSISAKSFCTCLEPICRDGGMWLAVAAECEIVDRQKSWFSGQCRGGISVLCNTFTRFHNTLESQSDFTALSVFVS</sequence>
<comment type="caution">
    <text evidence="2">The sequence shown here is derived from an EMBL/GenBank/DDBJ whole genome shotgun (WGS) entry which is preliminary data.</text>
</comment>
<evidence type="ECO:0000313" key="3">
    <source>
        <dbReference type="Proteomes" id="UP001303160"/>
    </source>
</evidence>
<reference evidence="2" key="1">
    <citation type="journal article" date="2023" name="Mol. Phylogenet. Evol.">
        <title>Genome-scale phylogeny and comparative genomics of the fungal order Sordariales.</title>
        <authorList>
            <person name="Hensen N."/>
            <person name="Bonometti L."/>
            <person name="Westerberg I."/>
            <person name="Brannstrom I.O."/>
            <person name="Guillou S."/>
            <person name="Cros-Aarteil S."/>
            <person name="Calhoun S."/>
            <person name="Haridas S."/>
            <person name="Kuo A."/>
            <person name="Mondo S."/>
            <person name="Pangilinan J."/>
            <person name="Riley R."/>
            <person name="LaButti K."/>
            <person name="Andreopoulos B."/>
            <person name="Lipzen A."/>
            <person name="Chen C."/>
            <person name="Yan M."/>
            <person name="Daum C."/>
            <person name="Ng V."/>
            <person name="Clum A."/>
            <person name="Steindorff A."/>
            <person name="Ohm R.A."/>
            <person name="Martin F."/>
            <person name="Silar P."/>
            <person name="Natvig D.O."/>
            <person name="Lalanne C."/>
            <person name="Gautier V."/>
            <person name="Ament-Velasquez S.L."/>
            <person name="Kruys A."/>
            <person name="Hutchinson M.I."/>
            <person name="Powell A.J."/>
            <person name="Barry K."/>
            <person name="Miller A.N."/>
            <person name="Grigoriev I.V."/>
            <person name="Debuchy R."/>
            <person name="Gladieux P."/>
            <person name="Hiltunen Thoren M."/>
            <person name="Johannesson H."/>
        </authorList>
    </citation>
    <scope>NUCLEOTIDE SEQUENCE</scope>
    <source>
        <strain evidence="2">CBS 315.58</strain>
    </source>
</reference>
<evidence type="ECO:0008006" key="4">
    <source>
        <dbReference type="Google" id="ProtNLM"/>
    </source>
</evidence>
<protein>
    <recommendedName>
        <fullName evidence="4">Secreted protein</fullName>
    </recommendedName>
</protein>
<keyword evidence="1" id="KW-0732">Signal</keyword>
<evidence type="ECO:0000256" key="1">
    <source>
        <dbReference type="SAM" id="SignalP"/>
    </source>
</evidence>
<reference evidence="2" key="2">
    <citation type="submission" date="2023-05" db="EMBL/GenBank/DDBJ databases">
        <authorList>
            <consortium name="Lawrence Berkeley National Laboratory"/>
            <person name="Steindorff A."/>
            <person name="Hensen N."/>
            <person name="Bonometti L."/>
            <person name="Westerberg I."/>
            <person name="Brannstrom I.O."/>
            <person name="Guillou S."/>
            <person name="Cros-Aarteil S."/>
            <person name="Calhoun S."/>
            <person name="Haridas S."/>
            <person name="Kuo A."/>
            <person name="Mondo S."/>
            <person name="Pangilinan J."/>
            <person name="Riley R."/>
            <person name="Labutti K."/>
            <person name="Andreopoulos B."/>
            <person name="Lipzen A."/>
            <person name="Chen C."/>
            <person name="Yanf M."/>
            <person name="Daum C."/>
            <person name="Ng V."/>
            <person name="Clum A."/>
            <person name="Ohm R."/>
            <person name="Martin F."/>
            <person name="Silar P."/>
            <person name="Natvig D."/>
            <person name="Lalanne C."/>
            <person name="Gautier V."/>
            <person name="Ament-Velasquez S.L."/>
            <person name="Kruys A."/>
            <person name="Hutchinson M.I."/>
            <person name="Powell A.J."/>
            <person name="Barry K."/>
            <person name="Miller A.N."/>
            <person name="Grigoriev I.V."/>
            <person name="Debuchy R."/>
            <person name="Gladieux P."/>
            <person name="Thoren M.H."/>
            <person name="Johannesson H."/>
        </authorList>
    </citation>
    <scope>NUCLEOTIDE SEQUENCE</scope>
    <source>
        <strain evidence="2">CBS 315.58</strain>
    </source>
</reference>
<gene>
    <name evidence="2" type="ORF">QBC40DRAFT_68929</name>
</gene>
<evidence type="ECO:0000313" key="2">
    <source>
        <dbReference type="EMBL" id="KAK4200588.1"/>
    </source>
</evidence>
<feature type="signal peptide" evidence="1">
    <location>
        <begin position="1"/>
        <end position="16"/>
    </location>
</feature>
<organism evidence="2 3">
    <name type="scientific">Triangularia verruculosa</name>
    <dbReference type="NCBI Taxonomy" id="2587418"/>
    <lineage>
        <taxon>Eukaryota</taxon>
        <taxon>Fungi</taxon>
        <taxon>Dikarya</taxon>
        <taxon>Ascomycota</taxon>
        <taxon>Pezizomycotina</taxon>
        <taxon>Sordariomycetes</taxon>
        <taxon>Sordariomycetidae</taxon>
        <taxon>Sordariales</taxon>
        <taxon>Podosporaceae</taxon>
        <taxon>Triangularia</taxon>
    </lineage>
</organism>
<keyword evidence="3" id="KW-1185">Reference proteome</keyword>
<dbReference type="Proteomes" id="UP001303160">
    <property type="component" value="Unassembled WGS sequence"/>
</dbReference>
<accession>A0AAN7AV73</accession>
<feature type="chain" id="PRO_5042939347" description="Secreted protein" evidence="1">
    <location>
        <begin position="17"/>
        <end position="111"/>
    </location>
</feature>
<proteinExistence type="predicted"/>
<dbReference type="AlphaFoldDB" id="A0AAN7AV73"/>